<dbReference type="GO" id="GO:0008236">
    <property type="term" value="F:serine-type peptidase activity"/>
    <property type="evidence" value="ECO:0007669"/>
    <property type="project" value="InterPro"/>
</dbReference>
<dbReference type="EMBL" id="JFKE01000003">
    <property type="protein sequence ID" value="KAJ56223.1"/>
    <property type="molecule type" value="Genomic_DNA"/>
</dbReference>
<dbReference type="InterPro" id="IPR001375">
    <property type="entry name" value="Peptidase_S9_cat"/>
</dbReference>
<comment type="caution">
    <text evidence="5">The sequence shown here is derived from an EMBL/GenBank/DDBJ whole genome shotgun (WGS) entry which is preliminary data.</text>
</comment>
<evidence type="ECO:0000256" key="1">
    <source>
        <dbReference type="ARBA" id="ARBA00022729"/>
    </source>
</evidence>
<keyword evidence="1 3" id="KW-0732">Signal</keyword>
<dbReference type="STRING" id="1454373.ACMU_10750"/>
<dbReference type="InterPro" id="IPR050955">
    <property type="entry name" value="Plant_Biomass_Hydrol_Est"/>
</dbReference>
<dbReference type="AlphaFoldDB" id="A0A037ZJD4"/>
<proteinExistence type="predicted"/>
<dbReference type="OrthoDB" id="9805640at2"/>
<protein>
    <submittedName>
        <fullName evidence="5">Polyhydroxybutyrate depolymerase</fullName>
    </submittedName>
</protein>
<dbReference type="Pfam" id="PF00326">
    <property type="entry name" value="Peptidase_S9"/>
    <property type="match status" value="1"/>
</dbReference>
<evidence type="ECO:0000259" key="4">
    <source>
        <dbReference type="Pfam" id="PF00326"/>
    </source>
</evidence>
<evidence type="ECO:0000256" key="2">
    <source>
        <dbReference type="ARBA" id="ARBA00022801"/>
    </source>
</evidence>
<dbReference type="PANTHER" id="PTHR43037:SF5">
    <property type="entry name" value="FERULOYL ESTERASE"/>
    <property type="match status" value="1"/>
</dbReference>
<dbReference type="PANTHER" id="PTHR43037">
    <property type="entry name" value="UNNAMED PRODUCT-RELATED"/>
    <property type="match status" value="1"/>
</dbReference>
<organism evidence="5 6">
    <name type="scientific">Actibacterium mucosum KCTC 23349</name>
    <dbReference type="NCBI Taxonomy" id="1454373"/>
    <lineage>
        <taxon>Bacteria</taxon>
        <taxon>Pseudomonadati</taxon>
        <taxon>Pseudomonadota</taxon>
        <taxon>Alphaproteobacteria</taxon>
        <taxon>Rhodobacterales</taxon>
        <taxon>Roseobacteraceae</taxon>
        <taxon>Actibacterium</taxon>
    </lineage>
</organism>
<feature type="chain" id="PRO_5001559471" evidence="3">
    <location>
        <begin position="22"/>
        <end position="275"/>
    </location>
</feature>
<name>A0A037ZJD4_9RHOB</name>
<dbReference type="GO" id="GO:0006508">
    <property type="term" value="P:proteolysis"/>
    <property type="evidence" value="ECO:0007669"/>
    <property type="project" value="InterPro"/>
</dbReference>
<keyword evidence="2" id="KW-0378">Hydrolase</keyword>
<dbReference type="Gene3D" id="3.40.50.1820">
    <property type="entry name" value="alpha/beta hydrolase"/>
    <property type="match status" value="1"/>
</dbReference>
<keyword evidence="6" id="KW-1185">Reference proteome</keyword>
<dbReference type="InterPro" id="IPR029058">
    <property type="entry name" value="AB_hydrolase_fold"/>
</dbReference>
<dbReference type="Proteomes" id="UP000026249">
    <property type="component" value="Unassembled WGS sequence"/>
</dbReference>
<evidence type="ECO:0000256" key="3">
    <source>
        <dbReference type="SAM" id="SignalP"/>
    </source>
</evidence>
<dbReference type="RefSeq" id="WP_035258506.1">
    <property type="nucleotide sequence ID" value="NZ_JFKE01000003.1"/>
</dbReference>
<evidence type="ECO:0000313" key="6">
    <source>
        <dbReference type="Proteomes" id="UP000026249"/>
    </source>
</evidence>
<sequence>MRTSSITLGLATWLFGAAAMAADCGGVDQACEVPMGSYHIAMPEGVDGAVPAVIFLHGAGGTGAREISNDAMRNGLLSRGYALIAPNGMGREGRGGGFWSFIPGREILRDENAFLDEVAADAAQKFGVDRDRIVLSGFSIGGSMTSYAACAQPDQFSAYAPVAGSFWRPHPAECTGPVRLLHTHGWTDGTVPLEGRPLRGGAINQGDVFHGMSIWRAANGCDAWKADRFEMTESFWHRRWVNCNEGTALEFVLFPGGHGVPRGWSQMMLDWYEGL</sequence>
<evidence type="ECO:0000313" key="5">
    <source>
        <dbReference type="EMBL" id="KAJ56223.1"/>
    </source>
</evidence>
<feature type="signal peptide" evidence="3">
    <location>
        <begin position="1"/>
        <end position="21"/>
    </location>
</feature>
<gene>
    <name evidence="5" type="ORF">ACMU_10750</name>
</gene>
<feature type="domain" description="Peptidase S9 prolyl oligopeptidase catalytic" evidence="4">
    <location>
        <begin position="77"/>
        <end position="165"/>
    </location>
</feature>
<reference evidence="5 6" key="1">
    <citation type="submission" date="2014-03" db="EMBL/GenBank/DDBJ databases">
        <title>Draft Genome Sequence of Actibacterium mucosum KCTC 23349, a Marine Alphaproteobacterium with Complex Ionic Requirements Isolated from Mediterranean Seawater at Malvarrosa Beach, Valencia, Spain.</title>
        <authorList>
            <person name="Arahal D.R."/>
            <person name="Shao Z."/>
            <person name="Lai Q."/>
            <person name="Pujalte M.J."/>
        </authorList>
    </citation>
    <scope>NUCLEOTIDE SEQUENCE [LARGE SCALE GENOMIC DNA]</scope>
    <source>
        <strain evidence="5 6">KCTC 23349</strain>
    </source>
</reference>
<dbReference type="SUPFAM" id="SSF53474">
    <property type="entry name" value="alpha/beta-Hydrolases"/>
    <property type="match status" value="1"/>
</dbReference>
<accession>A0A037ZJD4</accession>